<dbReference type="AlphaFoldDB" id="A0ABD1BSA4"/>
<organism evidence="13 14">
    <name type="scientific">Cardamine amara subsp. amara</name>
    <dbReference type="NCBI Taxonomy" id="228776"/>
    <lineage>
        <taxon>Eukaryota</taxon>
        <taxon>Viridiplantae</taxon>
        <taxon>Streptophyta</taxon>
        <taxon>Embryophyta</taxon>
        <taxon>Tracheophyta</taxon>
        <taxon>Spermatophyta</taxon>
        <taxon>Magnoliopsida</taxon>
        <taxon>eudicotyledons</taxon>
        <taxon>Gunneridae</taxon>
        <taxon>Pentapetalae</taxon>
        <taxon>rosids</taxon>
        <taxon>malvids</taxon>
        <taxon>Brassicales</taxon>
        <taxon>Brassicaceae</taxon>
        <taxon>Cardamineae</taxon>
        <taxon>Cardamine</taxon>
    </lineage>
</organism>
<feature type="binding site" evidence="8">
    <location>
        <position position="226"/>
    </location>
    <ligand>
        <name>Mg(2+)</name>
        <dbReference type="ChEBI" id="CHEBI:18420"/>
    </ligand>
</feature>
<dbReference type="InterPro" id="IPR008271">
    <property type="entry name" value="Ser/Thr_kinase_AS"/>
</dbReference>
<keyword evidence="8" id="KW-0479">Metal-binding</keyword>
<evidence type="ECO:0000256" key="2">
    <source>
        <dbReference type="ARBA" id="ARBA00022527"/>
    </source>
</evidence>
<dbReference type="GO" id="GO:0005524">
    <property type="term" value="F:ATP binding"/>
    <property type="evidence" value="ECO:0007669"/>
    <property type="project" value="UniProtKB-UniRule"/>
</dbReference>
<dbReference type="CDD" id="cd14066">
    <property type="entry name" value="STKc_IRAK"/>
    <property type="match status" value="1"/>
</dbReference>
<evidence type="ECO:0000256" key="5">
    <source>
        <dbReference type="ARBA" id="ARBA00022777"/>
    </source>
</evidence>
<keyword evidence="6 9" id="KW-0067">ATP-binding</keyword>
<evidence type="ECO:0000256" key="4">
    <source>
        <dbReference type="ARBA" id="ARBA00022741"/>
    </source>
</evidence>
<dbReference type="PANTHER" id="PTHR48006:SF47">
    <property type="entry name" value="PHYTOSULFOKINE RECEPTOR 2-LIKE"/>
    <property type="match status" value="1"/>
</dbReference>
<comment type="subcellular location">
    <subcellularLocation>
        <location evidence="1">Membrane</location>
        <topology evidence="1">Single-pass type I membrane protein</topology>
    </subcellularLocation>
</comment>
<dbReference type="PROSITE" id="PS00108">
    <property type="entry name" value="PROTEIN_KINASE_ST"/>
    <property type="match status" value="1"/>
</dbReference>
<dbReference type="PROSITE" id="PS50011">
    <property type="entry name" value="PROTEIN_KINASE_DOM"/>
    <property type="match status" value="1"/>
</dbReference>
<evidence type="ECO:0000256" key="6">
    <source>
        <dbReference type="ARBA" id="ARBA00022840"/>
    </source>
</evidence>
<feature type="transmembrane region" description="Helical" evidence="11">
    <location>
        <begin position="12"/>
        <end position="34"/>
    </location>
</feature>
<keyword evidence="11" id="KW-0472">Membrane</keyword>
<dbReference type="PROSITE" id="PS00107">
    <property type="entry name" value="PROTEIN_KINASE_ATP"/>
    <property type="match status" value="1"/>
</dbReference>
<feature type="binding site" evidence="8">
    <location>
        <position position="239"/>
    </location>
    <ligand>
        <name>Mg(2+)</name>
        <dbReference type="ChEBI" id="CHEBI:18420"/>
    </ligand>
</feature>
<keyword evidence="2 10" id="KW-0723">Serine/threonine-protein kinase</keyword>
<feature type="active site" description="Proton acceptor" evidence="7">
    <location>
        <position position="221"/>
    </location>
</feature>
<keyword evidence="4 9" id="KW-0547">Nucleotide-binding</keyword>
<keyword evidence="13" id="KW-0675">Receptor</keyword>
<evidence type="ECO:0000256" key="11">
    <source>
        <dbReference type="SAM" id="Phobius"/>
    </source>
</evidence>
<reference evidence="13 14" key="1">
    <citation type="submission" date="2024-04" db="EMBL/GenBank/DDBJ databases">
        <title>Genome assembly C_amara_ONT_v2.</title>
        <authorList>
            <person name="Yant L."/>
            <person name="Moore C."/>
            <person name="Slenker M."/>
        </authorList>
    </citation>
    <scope>NUCLEOTIDE SEQUENCE [LARGE SCALE GENOMIC DNA]</scope>
    <source>
        <tissue evidence="13">Leaf</tissue>
    </source>
</reference>
<protein>
    <submittedName>
        <fullName evidence="13">Phytosulfokine receptor 1</fullName>
    </submittedName>
</protein>
<evidence type="ECO:0000256" key="8">
    <source>
        <dbReference type="PIRSR" id="PIRSR000615-3"/>
    </source>
</evidence>
<dbReference type="InterPro" id="IPR000719">
    <property type="entry name" value="Prot_kinase_dom"/>
</dbReference>
<feature type="domain" description="Protein kinase" evidence="12">
    <location>
        <begin position="85"/>
        <end position="369"/>
    </location>
</feature>
<dbReference type="Gene3D" id="3.30.200.20">
    <property type="entry name" value="Phosphorylase Kinase, domain 1"/>
    <property type="match status" value="1"/>
</dbReference>
<dbReference type="FunFam" id="1.10.510.10:FF:001077">
    <property type="entry name" value="Phytosulfokine receptor 2"/>
    <property type="match status" value="1"/>
</dbReference>
<evidence type="ECO:0000256" key="7">
    <source>
        <dbReference type="PIRSR" id="PIRSR000615-1"/>
    </source>
</evidence>
<dbReference type="Pfam" id="PF07714">
    <property type="entry name" value="PK_Tyr_Ser-Thr"/>
    <property type="match status" value="1"/>
</dbReference>
<sequence>MSMSMDTETTVILAGSTTCIILLIILITYVIVLCRRRPPIVNHPRRNRNLPNSDLISVTVTESAYFDPSICEISMAELIIATKNFSSDLIVGDGSFGFVYRAELSNGVVVAVKKLDPDALQGFREFSAEMETLGQLNHPNIVRILGYCISGQERVLIYEFLEKRSLDYWLHETADHDGGDDDDDDDENGSLTWSRRVSITHDVAKGLAYLHGLAKPIIHRDIKSSNVLLDSDFVAHIADFGLARSMDASMSHVSTQVAGTMGYMPPEYWGGYTAATVKADVYSFGVLMLEMATRRRPNWPVVVDEKEVGLAQWAVMMVGQNRYYEMVDFEVIGSEKGVEEYFRIACLCIRESTRQRPTMSQVVELLEKLCLLI</sequence>
<evidence type="ECO:0000256" key="1">
    <source>
        <dbReference type="ARBA" id="ARBA00004479"/>
    </source>
</evidence>
<comment type="similarity">
    <text evidence="10">Belongs to the protein kinase superfamily.</text>
</comment>
<keyword evidence="11" id="KW-1133">Transmembrane helix</keyword>
<dbReference type="InterPro" id="IPR051824">
    <property type="entry name" value="LRR_Rcpt-Like_S/T_Kinase"/>
</dbReference>
<name>A0ABD1BSA4_CARAN</name>
<dbReference type="InterPro" id="IPR017441">
    <property type="entry name" value="Protein_kinase_ATP_BS"/>
</dbReference>
<proteinExistence type="inferred from homology"/>
<evidence type="ECO:0000256" key="10">
    <source>
        <dbReference type="RuleBase" id="RU000304"/>
    </source>
</evidence>
<evidence type="ECO:0000256" key="3">
    <source>
        <dbReference type="ARBA" id="ARBA00022679"/>
    </source>
</evidence>
<evidence type="ECO:0000256" key="9">
    <source>
        <dbReference type="PROSITE-ProRule" id="PRU10141"/>
    </source>
</evidence>
<dbReference type="InterPro" id="IPR011009">
    <property type="entry name" value="Kinase-like_dom_sf"/>
</dbReference>
<gene>
    <name evidence="13" type="ORF">V5N11_031793</name>
</gene>
<keyword evidence="11" id="KW-0812">Transmembrane</keyword>
<dbReference type="GO" id="GO:0004674">
    <property type="term" value="F:protein serine/threonine kinase activity"/>
    <property type="evidence" value="ECO:0007669"/>
    <property type="project" value="UniProtKB-KW"/>
</dbReference>
<dbReference type="Proteomes" id="UP001558713">
    <property type="component" value="Unassembled WGS sequence"/>
</dbReference>
<dbReference type="FunFam" id="3.30.200.20:FF:000745">
    <property type="entry name" value="Phytosulfokine receptor 2"/>
    <property type="match status" value="1"/>
</dbReference>
<evidence type="ECO:0000259" key="12">
    <source>
        <dbReference type="PROSITE" id="PS50011"/>
    </source>
</evidence>
<keyword evidence="3" id="KW-0808">Transferase</keyword>
<dbReference type="SUPFAM" id="SSF56112">
    <property type="entry name" value="Protein kinase-like (PK-like)"/>
    <property type="match status" value="1"/>
</dbReference>
<dbReference type="EMBL" id="JBANAX010000162">
    <property type="protein sequence ID" value="KAL1220062.1"/>
    <property type="molecule type" value="Genomic_DNA"/>
</dbReference>
<comment type="caution">
    <text evidence="13">The sequence shown here is derived from an EMBL/GenBank/DDBJ whole genome shotgun (WGS) entry which is preliminary data.</text>
</comment>
<dbReference type="GO" id="GO:0016020">
    <property type="term" value="C:membrane"/>
    <property type="evidence" value="ECO:0007669"/>
    <property type="project" value="UniProtKB-SubCell"/>
</dbReference>
<feature type="binding site" evidence="9">
    <location>
        <position position="114"/>
    </location>
    <ligand>
        <name>ATP</name>
        <dbReference type="ChEBI" id="CHEBI:30616"/>
    </ligand>
</feature>
<keyword evidence="14" id="KW-1185">Reference proteome</keyword>
<keyword evidence="5" id="KW-0418">Kinase</keyword>
<dbReference type="Gene3D" id="1.10.510.10">
    <property type="entry name" value="Transferase(Phosphotransferase) domain 1"/>
    <property type="match status" value="1"/>
</dbReference>
<dbReference type="PANTHER" id="PTHR48006">
    <property type="entry name" value="LEUCINE-RICH REPEAT-CONTAINING PROTEIN DDB_G0281931-RELATED"/>
    <property type="match status" value="1"/>
</dbReference>
<evidence type="ECO:0000313" key="13">
    <source>
        <dbReference type="EMBL" id="KAL1220062.1"/>
    </source>
</evidence>
<dbReference type="SMART" id="SM00220">
    <property type="entry name" value="S_TKc"/>
    <property type="match status" value="1"/>
</dbReference>
<dbReference type="InterPro" id="IPR001245">
    <property type="entry name" value="Ser-Thr/Tyr_kinase_cat_dom"/>
</dbReference>
<accession>A0ABD1BSA4</accession>
<evidence type="ECO:0000313" key="14">
    <source>
        <dbReference type="Proteomes" id="UP001558713"/>
    </source>
</evidence>
<keyword evidence="8" id="KW-0460">Magnesium</keyword>